<dbReference type="GO" id="GO:0016020">
    <property type="term" value="C:membrane"/>
    <property type="evidence" value="ECO:0007669"/>
    <property type="project" value="UniProtKB-SubCell"/>
</dbReference>
<comment type="subcellular location">
    <subcellularLocation>
        <location evidence="1">Membrane</location>
        <topology evidence="1">Multi-pass membrane protein</topology>
    </subcellularLocation>
</comment>
<dbReference type="OrthoDB" id="9788052at2"/>
<evidence type="ECO:0000256" key="2">
    <source>
        <dbReference type="ARBA" id="ARBA00007802"/>
    </source>
</evidence>
<comment type="similarity">
    <text evidence="2">Belongs to the TrbL/VirB6 family.</text>
</comment>
<dbReference type="Pfam" id="PF04610">
    <property type="entry name" value="TrbL"/>
    <property type="match status" value="1"/>
</dbReference>
<reference evidence="7 8" key="1">
    <citation type="submission" date="2016-10" db="EMBL/GenBank/DDBJ databases">
        <authorList>
            <person name="de Groot N.N."/>
        </authorList>
    </citation>
    <scope>NUCLEOTIDE SEQUENCE [LARGE SCALE GENOMIC DNA]</scope>
    <source>
        <strain evidence="7 8">ATCC 700224</strain>
    </source>
</reference>
<gene>
    <name evidence="7" type="ORF">SAMN05421720_12216</name>
</gene>
<accession>A0A1G7HKI6</accession>
<evidence type="ECO:0000313" key="8">
    <source>
        <dbReference type="Proteomes" id="UP000199412"/>
    </source>
</evidence>
<dbReference type="GO" id="GO:0030255">
    <property type="term" value="P:protein secretion by the type IV secretion system"/>
    <property type="evidence" value="ECO:0007669"/>
    <property type="project" value="InterPro"/>
</dbReference>
<feature type="transmembrane region" description="Helical" evidence="6">
    <location>
        <begin position="60"/>
        <end position="77"/>
    </location>
</feature>
<organism evidence="7 8">
    <name type="scientific">Rhodospira trueperi</name>
    <dbReference type="NCBI Taxonomy" id="69960"/>
    <lineage>
        <taxon>Bacteria</taxon>
        <taxon>Pseudomonadati</taxon>
        <taxon>Pseudomonadota</taxon>
        <taxon>Alphaproteobacteria</taxon>
        <taxon>Rhodospirillales</taxon>
        <taxon>Rhodospirillaceae</taxon>
        <taxon>Rhodospira</taxon>
    </lineage>
</organism>
<evidence type="ECO:0000256" key="1">
    <source>
        <dbReference type="ARBA" id="ARBA00004141"/>
    </source>
</evidence>
<keyword evidence="8" id="KW-1185">Reference proteome</keyword>
<evidence type="ECO:0000256" key="4">
    <source>
        <dbReference type="ARBA" id="ARBA00022989"/>
    </source>
</evidence>
<evidence type="ECO:0000313" key="7">
    <source>
        <dbReference type="EMBL" id="SDF00871.1"/>
    </source>
</evidence>
<keyword evidence="4 6" id="KW-1133">Transmembrane helix</keyword>
<feature type="transmembrane region" description="Helical" evidence="6">
    <location>
        <begin position="29"/>
        <end position="48"/>
    </location>
</feature>
<sequence length="120" mass="13101">MDDLNVIDTFLDTFVHYIDSGFGLLQGDVAFLTTILIGIDITLAGLFWALGADDALPGKLLRKVLYVGAFAFILNRFETLAGILFDSFAGLGLTVDVIACIGDMVGHWPRRNLRNCLALH</sequence>
<dbReference type="AlphaFoldDB" id="A0A1G7HKI6"/>
<dbReference type="STRING" id="69960.SAMN05421720_12216"/>
<dbReference type="Proteomes" id="UP000199412">
    <property type="component" value="Unassembled WGS sequence"/>
</dbReference>
<proteinExistence type="inferred from homology"/>
<evidence type="ECO:0000256" key="6">
    <source>
        <dbReference type="SAM" id="Phobius"/>
    </source>
</evidence>
<protein>
    <submittedName>
        <fullName evidence="7">Type IV secretion system protein TrbL</fullName>
    </submittedName>
</protein>
<evidence type="ECO:0000256" key="5">
    <source>
        <dbReference type="ARBA" id="ARBA00023136"/>
    </source>
</evidence>
<keyword evidence="5 6" id="KW-0472">Membrane</keyword>
<dbReference type="InterPro" id="IPR007688">
    <property type="entry name" value="Conjugal_tfr_TrbL/VirB6"/>
</dbReference>
<evidence type="ECO:0000256" key="3">
    <source>
        <dbReference type="ARBA" id="ARBA00022692"/>
    </source>
</evidence>
<name>A0A1G7HKI6_9PROT</name>
<keyword evidence="3 6" id="KW-0812">Transmembrane</keyword>
<dbReference type="RefSeq" id="WP_092788008.1">
    <property type="nucleotide sequence ID" value="NZ_FNAP01000022.1"/>
</dbReference>
<dbReference type="EMBL" id="FNAP01000022">
    <property type="protein sequence ID" value="SDF00871.1"/>
    <property type="molecule type" value="Genomic_DNA"/>
</dbReference>